<dbReference type="OrthoDB" id="6487020at2759"/>
<name>A0A9J6F831_HAELO</name>
<accession>A0A9J6F831</accession>
<dbReference type="CDD" id="cd22343">
    <property type="entry name" value="PDDEXK_lambda_exonuclease-like"/>
    <property type="match status" value="1"/>
</dbReference>
<dbReference type="InterPro" id="IPR051703">
    <property type="entry name" value="NF-kappa-B_Signaling_Reg"/>
</dbReference>
<dbReference type="VEuPathDB" id="VectorBase:HLOH_045101"/>
<dbReference type="SUPFAM" id="SSF52980">
    <property type="entry name" value="Restriction endonuclease-like"/>
    <property type="match status" value="1"/>
</dbReference>
<keyword evidence="4" id="KW-1185">Reference proteome</keyword>
<dbReference type="Pfam" id="PF09588">
    <property type="entry name" value="YqaJ"/>
    <property type="match status" value="1"/>
</dbReference>
<feature type="transmembrane region" description="Helical" evidence="1">
    <location>
        <begin position="285"/>
        <end position="307"/>
    </location>
</feature>
<dbReference type="InterPro" id="IPR011604">
    <property type="entry name" value="PDDEXK-like_dom_sf"/>
</dbReference>
<dbReference type="Proteomes" id="UP000821853">
    <property type="component" value="Chromosome 1"/>
</dbReference>
<dbReference type="PANTHER" id="PTHR46609:SF6">
    <property type="entry name" value="EXONUCLEASE, PHAGE-TYPE_RECB, C-TERMINAL DOMAIN-CONTAINING PROTEIN-RELATED"/>
    <property type="match status" value="1"/>
</dbReference>
<dbReference type="OMA" id="FRWHTER"/>
<keyword evidence="1" id="KW-1133">Transmembrane helix</keyword>
<reference evidence="3 4" key="1">
    <citation type="journal article" date="2020" name="Cell">
        <title>Large-Scale Comparative Analyses of Tick Genomes Elucidate Their Genetic Diversity and Vector Capacities.</title>
        <authorList>
            <consortium name="Tick Genome and Microbiome Consortium (TIGMIC)"/>
            <person name="Jia N."/>
            <person name="Wang J."/>
            <person name="Shi W."/>
            <person name="Du L."/>
            <person name="Sun Y."/>
            <person name="Zhan W."/>
            <person name="Jiang J.F."/>
            <person name="Wang Q."/>
            <person name="Zhang B."/>
            <person name="Ji P."/>
            <person name="Bell-Sakyi L."/>
            <person name="Cui X.M."/>
            <person name="Yuan T.T."/>
            <person name="Jiang B.G."/>
            <person name="Yang W.F."/>
            <person name="Lam T.T."/>
            <person name="Chang Q.C."/>
            <person name="Ding S.J."/>
            <person name="Wang X.J."/>
            <person name="Zhu J.G."/>
            <person name="Ruan X.D."/>
            <person name="Zhao L."/>
            <person name="Wei J.T."/>
            <person name="Ye R.Z."/>
            <person name="Que T.C."/>
            <person name="Du C.H."/>
            <person name="Zhou Y.H."/>
            <person name="Cheng J.X."/>
            <person name="Dai P.F."/>
            <person name="Guo W.B."/>
            <person name="Han X.H."/>
            <person name="Huang E.J."/>
            <person name="Li L.F."/>
            <person name="Wei W."/>
            <person name="Gao Y.C."/>
            <person name="Liu J.Z."/>
            <person name="Shao H.Z."/>
            <person name="Wang X."/>
            <person name="Wang C.C."/>
            <person name="Yang T.C."/>
            <person name="Huo Q.B."/>
            <person name="Li W."/>
            <person name="Chen H.Y."/>
            <person name="Chen S.E."/>
            <person name="Zhou L.G."/>
            <person name="Ni X.B."/>
            <person name="Tian J.H."/>
            <person name="Sheng Y."/>
            <person name="Liu T."/>
            <person name="Pan Y.S."/>
            <person name="Xia L.Y."/>
            <person name="Li J."/>
            <person name="Zhao F."/>
            <person name="Cao W.C."/>
        </authorList>
    </citation>
    <scope>NUCLEOTIDE SEQUENCE [LARGE SCALE GENOMIC DNA]</scope>
    <source>
        <strain evidence="3">HaeL-2018</strain>
    </source>
</reference>
<dbReference type="InterPro" id="IPR011335">
    <property type="entry name" value="Restrct_endonuc-II-like"/>
</dbReference>
<dbReference type="Gene3D" id="3.90.320.10">
    <property type="match status" value="1"/>
</dbReference>
<evidence type="ECO:0000313" key="3">
    <source>
        <dbReference type="EMBL" id="KAH9362342.1"/>
    </source>
</evidence>
<evidence type="ECO:0000313" key="4">
    <source>
        <dbReference type="Proteomes" id="UP000821853"/>
    </source>
</evidence>
<dbReference type="GO" id="GO:0006281">
    <property type="term" value="P:DNA repair"/>
    <property type="evidence" value="ECO:0007669"/>
    <property type="project" value="UniProtKB-ARBA"/>
</dbReference>
<keyword evidence="1" id="KW-0472">Membrane</keyword>
<organism evidence="3 4">
    <name type="scientific">Haemaphysalis longicornis</name>
    <name type="common">Bush tick</name>
    <dbReference type="NCBI Taxonomy" id="44386"/>
    <lineage>
        <taxon>Eukaryota</taxon>
        <taxon>Metazoa</taxon>
        <taxon>Ecdysozoa</taxon>
        <taxon>Arthropoda</taxon>
        <taxon>Chelicerata</taxon>
        <taxon>Arachnida</taxon>
        <taxon>Acari</taxon>
        <taxon>Parasitiformes</taxon>
        <taxon>Ixodida</taxon>
        <taxon>Ixodoidea</taxon>
        <taxon>Ixodidae</taxon>
        <taxon>Haemaphysalinae</taxon>
        <taxon>Haemaphysalis</taxon>
    </lineage>
</organism>
<evidence type="ECO:0000259" key="2">
    <source>
        <dbReference type="Pfam" id="PF09588"/>
    </source>
</evidence>
<gene>
    <name evidence="3" type="ORF">HPB48_017994</name>
</gene>
<comment type="caution">
    <text evidence="3">The sequence shown here is derived from an EMBL/GenBank/DDBJ whole genome shotgun (WGS) entry which is preliminary data.</text>
</comment>
<proteinExistence type="predicted"/>
<protein>
    <recommendedName>
        <fullName evidence="2">YqaJ viral recombinase domain-containing protein</fullName>
    </recommendedName>
</protein>
<dbReference type="PANTHER" id="PTHR46609">
    <property type="entry name" value="EXONUCLEASE, PHAGE-TYPE/RECB, C-TERMINAL DOMAIN-CONTAINING PROTEIN"/>
    <property type="match status" value="1"/>
</dbReference>
<sequence>MVICFVYVVVTEPKAHFGRQLFLQGWLPRLVQTRGGGDRLHKQTRRKILHGLPRAWGKPSARPTLDTKKEIKELFSSKYEARFLELFKLFNISSYSRALFCIALFNLKMICTGRPLPAPVLKPLCPKTVHAQFPDVRCAFADMIACEGSNDENADPTRASTDAVDESLNLGVEAVRSLLEEVRETYMQPCSWRVRQKHRSRIQELSVALELPIQEVGLVVHPKQPWLCGSPDGLVITGETTRLVEIKCPFVLQDSMLIDYEEGISHVKFLQYVDDKLTLQSSHAYYTQLMVMLYVLNLTDALFFAYYKKKKTSITVEVKRNNKFLAEHIPKLECFYFTPLLKALAKK</sequence>
<feature type="domain" description="YqaJ viral recombinase" evidence="2">
    <location>
        <begin position="215"/>
        <end position="295"/>
    </location>
</feature>
<dbReference type="AlphaFoldDB" id="A0A9J6F831"/>
<keyword evidence="1" id="KW-0812">Transmembrane</keyword>
<evidence type="ECO:0000256" key="1">
    <source>
        <dbReference type="SAM" id="Phobius"/>
    </source>
</evidence>
<dbReference type="EMBL" id="JABSTR010000001">
    <property type="protein sequence ID" value="KAH9362342.1"/>
    <property type="molecule type" value="Genomic_DNA"/>
</dbReference>
<dbReference type="InterPro" id="IPR019080">
    <property type="entry name" value="YqaJ_viral_recombinase"/>
</dbReference>